<comment type="caution">
    <text evidence="2">The sequence shown here is derived from an EMBL/GenBank/DDBJ whole genome shotgun (WGS) entry which is preliminary data.</text>
</comment>
<gene>
    <name evidence="2" type="ORF">POCULU_LOCUS420</name>
</gene>
<sequence>MKSYNKQGREFDNTIKKLLRKKGVKWGRWIAYKDIQRFEGALSGVNKEVTVAIMVARSKKGYTKNAIDRANRAKQSAGYNIILTDEKDLYSDLIEYIESNGLDGSNKALKEELKEIHLEAQRLGTELQQLRSEIAELRDLVASYLNK</sequence>
<evidence type="ECO:0000313" key="2">
    <source>
        <dbReference type="EMBL" id="CAG8458335.1"/>
    </source>
</evidence>
<organism evidence="2 3">
    <name type="scientific">Paraglomus occultum</name>
    <dbReference type="NCBI Taxonomy" id="144539"/>
    <lineage>
        <taxon>Eukaryota</taxon>
        <taxon>Fungi</taxon>
        <taxon>Fungi incertae sedis</taxon>
        <taxon>Mucoromycota</taxon>
        <taxon>Glomeromycotina</taxon>
        <taxon>Glomeromycetes</taxon>
        <taxon>Paraglomerales</taxon>
        <taxon>Paraglomeraceae</taxon>
        <taxon>Paraglomus</taxon>
    </lineage>
</organism>
<proteinExistence type="predicted"/>
<keyword evidence="1" id="KW-0175">Coiled coil</keyword>
<name>A0A9N8VQX8_9GLOM</name>
<dbReference type="EMBL" id="CAJVPJ010000021">
    <property type="protein sequence ID" value="CAG8458335.1"/>
    <property type="molecule type" value="Genomic_DNA"/>
</dbReference>
<dbReference type="AlphaFoldDB" id="A0A9N8VQX8"/>
<protein>
    <submittedName>
        <fullName evidence="2">10749_t:CDS:1</fullName>
    </submittedName>
</protein>
<keyword evidence="3" id="KW-1185">Reference proteome</keyword>
<feature type="coiled-coil region" evidence="1">
    <location>
        <begin position="106"/>
        <end position="147"/>
    </location>
</feature>
<evidence type="ECO:0000256" key="1">
    <source>
        <dbReference type="SAM" id="Coils"/>
    </source>
</evidence>
<accession>A0A9N8VQX8</accession>
<reference evidence="2" key="1">
    <citation type="submission" date="2021-06" db="EMBL/GenBank/DDBJ databases">
        <authorList>
            <person name="Kallberg Y."/>
            <person name="Tangrot J."/>
            <person name="Rosling A."/>
        </authorList>
    </citation>
    <scope>NUCLEOTIDE SEQUENCE</scope>
    <source>
        <strain evidence="2">IA702</strain>
    </source>
</reference>
<dbReference type="Proteomes" id="UP000789572">
    <property type="component" value="Unassembled WGS sequence"/>
</dbReference>
<evidence type="ECO:0000313" key="3">
    <source>
        <dbReference type="Proteomes" id="UP000789572"/>
    </source>
</evidence>
<dbReference type="OrthoDB" id="2429086at2759"/>